<proteinExistence type="predicted"/>
<organism evidence="1 2">
    <name type="scientific">Acaulospora colombiana</name>
    <dbReference type="NCBI Taxonomy" id="27376"/>
    <lineage>
        <taxon>Eukaryota</taxon>
        <taxon>Fungi</taxon>
        <taxon>Fungi incertae sedis</taxon>
        <taxon>Mucoromycota</taxon>
        <taxon>Glomeromycotina</taxon>
        <taxon>Glomeromycetes</taxon>
        <taxon>Diversisporales</taxon>
        <taxon>Acaulosporaceae</taxon>
        <taxon>Acaulospora</taxon>
    </lineage>
</organism>
<name>A0ACA9QGR6_9GLOM</name>
<evidence type="ECO:0000313" key="1">
    <source>
        <dbReference type="EMBL" id="CAG8747925.1"/>
    </source>
</evidence>
<keyword evidence="2" id="KW-1185">Reference proteome</keyword>
<evidence type="ECO:0000313" key="2">
    <source>
        <dbReference type="Proteomes" id="UP000789525"/>
    </source>
</evidence>
<comment type="caution">
    <text evidence="1">The sequence shown here is derived from an EMBL/GenBank/DDBJ whole genome shotgun (WGS) entry which is preliminary data.</text>
</comment>
<feature type="non-terminal residue" evidence="1">
    <location>
        <position position="1"/>
    </location>
</feature>
<accession>A0ACA9QGR6</accession>
<dbReference type="Proteomes" id="UP000789525">
    <property type="component" value="Unassembled WGS sequence"/>
</dbReference>
<gene>
    <name evidence="1" type="ORF">ACOLOM_LOCUS12542</name>
</gene>
<dbReference type="EMBL" id="CAJVPT010051505">
    <property type="protein sequence ID" value="CAG8747925.1"/>
    <property type="molecule type" value="Genomic_DNA"/>
</dbReference>
<protein>
    <submittedName>
        <fullName evidence="1">3374_t:CDS:1</fullName>
    </submittedName>
</protein>
<reference evidence="1" key="1">
    <citation type="submission" date="2021-06" db="EMBL/GenBank/DDBJ databases">
        <authorList>
            <person name="Kallberg Y."/>
            <person name="Tangrot J."/>
            <person name="Rosling A."/>
        </authorList>
    </citation>
    <scope>NUCLEOTIDE SEQUENCE</scope>
    <source>
        <strain evidence="1">CL356</strain>
    </source>
</reference>
<sequence length="71" mass="7585">NSISHAEGKYDSGHRSAMASRAIVAAPNLSNQKDHRLRSEGFGVQMHIPPLASLEDSITEGDAALQTISIE</sequence>